<keyword evidence="2" id="KW-0812">Transmembrane</keyword>
<proteinExistence type="inferred from homology"/>
<dbReference type="InterPro" id="IPR059001">
    <property type="entry name" value="STX17_N"/>
</dbReference>
<evidence type="ECO:0000313" key="4">
    <source>
        <dbReference type="Proteomes" id="UP000694920"/>
    </source>
</evidence>
<dbReference type="Gene3D" id="1.20.5.110">
    <property type="match status" value="1"/>
</dbReference>
<keyword evidence="4" id="KW-1185">Reference proteome</keyword>
<protein>
    <submittedName>
        <fullName evidence="5">Syntaxin-17</fullName>
    </submittedName>
</protein>
<dbReference type="GO" id="GO:0031201">
    <property type="term" value="C:SNARE complex"/>
    <property type="evidence" value="ECO:0007669"/>
    <property type="project" value="TreeGrafter"/>
</dbReference>
<dbReference type="PANTHER" id="PTHR19957">
    <property type="entry name" value="SYNTAXIN"/>
    <property type="match status" value="1"/>
</dbReference>
<keyword evidence="2" id="KW-0472">Membrane</keyword>
<dbReference type="GO" id="GO:0006906">
    <property type="term" value="P:vesicle fusion"/>
    <property type="evidence" value="ECO:0007669"/>
    <property type="project" value="TreeGrafter"/>
</dbReference>
<dbReference type="CTD" id="38541"/>
<accession>A0AAJ7C8D8</accession>
<dbReference type="GO" id="GO:0000149">
    <property type="term" value="F:SNARE binding"/>
    <property type="evidence" value="ECO:0007669"/>
    <property type="project" value="TreeGrafter"/>
</dbReference>
<dbReference type="InterPro" id="IPR010989">
    <property type="entry name" value="SNARE"/>
</dbReference>
<dbReference type="PANTHER" id="PTHR19957:SF139">
    <property type="entry name" value="SYNTAXIN-17"/>
    <property type="match status" value="1"/>
</dbReference>
<feature type="domain" description="T-SNARE coiled-coil homology" evidence="3">
    <location>
        <begin position="160"/>
        <end position="209"/>
    </location>
</feature>
<dbReference type="Proteomes" id="UP000694920">
    <property type="component" value="Unplaced"/>
</dbReference>
<feature type="transmembrane region" description="Helical" evidence="2">
    <location>
        <begin position="240"/>
        <end position="259"/>
    </location>
</feature>
<dbReference type="KEGG" id="ccin:107272136"/>
<gene>
    <name evidence="5" type="primary">LOC107272136</name>
</gene>
<organism evidence="4 5">
    <name type="scientific">Cephus cinctus</name>
    <name type="common">Wheat stem sawfly</name>
    <dbReference type="NCBI Taxonomy" id="211228"/>
    <lineage>
        <taxon>Eukaryota</taxon>
        <taxon>Metazoa</taxon>
        <taxon>Ecdysozoa</taxon>
        <taxon>Arthropoda</taxon>
        <taxon>Hexapoda</taxon>
        <taxon>Insecta</taxon>
        <taxon>Pterygota</taxon>
        <taxon>Neoptera</taxon>
        <taxon>Endopterygota</taxon>
        <taxon>Hymenoptera</taxon>
        <taxon>Cephoidea</taxon>
        <taxon>Cephidae</taxon>
        <taxon>Cephus</taxon>
    </lineage>
</organism>
<feature type="transmembrane region" description="Helical" evidence="2">
    <location>
        <begin position="214"/>
        <end position="234"/>
    </location>
</feature>
<dbReference type="GeneID" id="107272136"/>
<evidence type="ECO:0000259" key="3">
    <source>
        <dbReference type="PROSITE" id="PS50192"/>
    </source>
</evidence>
<dbReference type="InterPro" id="IPR028676">
    <property type="entry name" value="STX17_SNARE"/>
</dbReference>
<dbReference type="InterPro" id="IPR045242">
    <property type="entry name" value="Syntaxin"/>
</dbReference>
<dbReference type="RefSeq" id="XP_015604453.1">
    <property type="nucleotide sequence ID" value="XM_015748967.2"/>
</dbReference>
<evidence type="ECO:0000313" key="5">
    <source>
        <dbReference type="RefSeq" id="XP_015604453.1"/>
    </source>
</evidence>
<keyword evidence="2" id="KW-1133">Transmembrane helix</keyword>
<dbReference type="GO" id="GO:0006886">
    <property type="term" value="P:intracellular protein transport"/>
    <property type="evidence" value="ECO:0007669"/>
    <property type="project" value="TreeGrafter"/>
</dbReference>
<dbReference type="PROSITE" id="PS50192">
    <property type="entry name" value="T_SNARE"/>
    <property type="match status" value="1"/>
</dbReference>
<dbReference type="GO" id="GO:0048278">
    <property type="term" value="P:vesicle docking"/>
    <property type="evidence" value="ECO:0007669"/>
    <property type="project" value="TreeGrafter"/>
</dbReference>
<sequence>MSTNNLVFKQPIKHLEIPISKFNDIAIPHHLDLLRKHKNNIKKFQEARQWGSVYKEQVNATRLVKQLKQLLYEMDMLRSQVIDSDIDTFDQLTAFSRNSTIIAIQEYFDLEFDFPPARPASPKNEDQTTESPFQEGDLQLHAEQEELERQQACLHSWNILQNDMHQLHQLFIDFNKIVKEQKEHVNEIENNVEVAEVNVEKGTKFLEKAAKYKVAAYPLAGALIGTCVGGPIGLIAGIKLGGLTALGCGVLGFTGGTFLKKKHNAAHSVENKIEISETKETDVRASVSIPDNLKDIKKDL</sequence>
<evidence type="ECO:0000256" key="2">
    <source>
        <dbReference type="SAM" id="Phobius"/>
    </source>
</evidence>
<dbReference type="GO" id="GO:0000421">
    <property type="term" value="C:autophagosome membrane"/>
    <property type="evidence" value="ECO:0007669"/>
    <property type="project" value="TreeGrafter"/>
</dbReference>
<dbReference type="SMART" id="SM00397">
    <property type="entry name" value="t_SNARE"/>
    <property type="match status" value="1"/>
</dbReference>
<dbReference type="SUPFAM" id="SSF47661">
    <property type="entry name" value="t-snare proteins"/>
    <property type="match status" value="1"/>
</dbReference>
<dbReference type="GO" id="GO:0005886">
    <property type="term" value="C:plasma membrane"/>
    <property type="evidence" value="ECO:0007669"/>
    <property type="project" value="TreeGrafter"/>
</dbReference>
<dbReference type="CDD" id="cd15846">
    <property type="entry name" value="SNARE_syntaxin17"/>
    <property type="match status" value="1"/>
</dbReference>
<dbReference type="GO" id="GO:0005484">
    <property type="term" value="F:SNAP receptor activity"/>
    <property type="evidence" value="ECO:0007669"/>
    <property type="project" value="TreeGrafter"/>
</dbReference>
<dbReference type="GO" id="GO:0012505">
    <property type="term" value="C:endomembrane system"/>
    <property type="evidence" value="ECO:0007669"/>
    <property type="project" value="TreeGrafter"/>
</dbReference>
<dbReference type="InterPro" id="IPR000727">
    <property type="entry name" value="T_SNARE_dom"/>
</dbReference>
<reference evidence="5" key="1">
    <citation type="submission" date="2025-08" db="UniProtKB">
        <authorList>
            <consortium name="RefSeq"/>
        </authorList>
    </citation>
    <scope>IDENTIFICATION</scope>
</reference>
<dbReference type="GO" id="GO:0006887">
    <property type="term" value="P:exocytosis"/>
    <property type="evidence" value="ECO:0007669"/>
    <property type="project" value="TreeGrafter"/>
</dbReference>
<evidence type="ECO:0000256" key="1">
    <source>
        <dbReference type="ARBA" id="ARBA00009063"/>
    </source>
</evidence>
<comment type="similarity">
    <text evidence="1">Belongs to the syntaxin family.</text>
</comment>
<dbReference type="Pfam" id="PF26585">
    <property type="entry name" value="STX17_N"/>
    <property type="match status" value="1"/>
</dbReference>
<dbReference type="AlphaFoldDB" id="A0AAJ7C8D8"/>
<name>A0AAJ7C8D8_CEPCN</name>